<keyword evidence="3" id="KW-0489">Methyltransferase</keyword>
<evidence type="ECO:0000313" key="9">
    <source>
        <dbReference type="Proteomes" id="UP001267426"/>
    </source>
</evidence>
<dbReference type="Pfam" id="PF02384">
    <property type="entry name" value="N6_Mtase"/>
    <property type="match status" value="1"/>
</dbReference>
<keyword evidence="9" id="KW-1185">Reference proteome</keyword>
<dbReference type="InterPro" id="IPR003356">
    <property type="entry name" value="DNA_methylase_A-5"/>
</dbReference>
<dbReference type="InterPro" id="IPR041635">
    <property type="entry name" value="Type_ISP_LLaBIII_C"/>
</dbReference>
<comment type="similarity">
    <text evidence="1">Belongs to the N(4)/N(6)-methyltransferase family.</text>
</comment>
<feature type="non-terminal residue" evidence="8">
    <location>
        <position position="815"/>
    </location>
</feature>
<evidence type="ECO:0000256" key="4">
    <source>
        <dbReference type="ARBA" id="ARBA00022679"/>
    </source>
</evidence>
<keyword evidence="4" id="KW-0808">Transferase</keyword>
<evidence type="ECO:0000259" key="7">
    <source>
        <dbReference type="Pfam" id="PF18135"/>
    </source>
</evidence>
<evidence type="ECO:0000256" key="1">
    <source>
        <dbReference type="ARBA" id="ARBA00006594"/>
    </source>
</evidence>
<protein>
    <recommendedName>
        <fullName evidence="2">site-specific DNA-methyltransferase (adenine-specific)</fullName>
        <ecNumber evidence="2">2.1.1.72</ecNumber>
    </recommendedName>
</protein>
<name>A0ABU3BUQ9_9BACT</name>
<dbReference type="Gene3D" id="3.40.50.150">
    <property type="entry name" value="Vaccinia Virus protein VP39"/>
    <property type="match status" value="1"/>
</dbReference>
<dbReference type="PRINTS" id="PR00507">
    <property type="entry name" value="N12N6MTFRASE"/>
</dbReference>
<dbReference type="SUPFAM" id="SSF53335">
    <property type="entry name" value="S-adenosyl-L-methionine-dependent methyltransferases"/>
    <property type="match status" value="1"/>
</dbReference>
<evidence type="ECO:0000256" key="5">
    <source>
        <dbReference type="ARBA" id="ARBA00047942"/>
    </source>
</evidence>
<evidence type="ECO:0000256" key="3">
    <source>
        <dbReference type="ARBA" id="ARBA00022603"/>
    </source>
</evidence>
<evidence type="ECO:0000259" key="6">
    <source>
        <dbReference type="Pfam" id="PF02384"/>
    </source>
</evidence>
<dbReference type="EMBL" id="JAVRHT010000047">
    <property type="protein sequence ID" value="MDT0633032.1"/>
    <property type="molecule type" value="Genomic_DNA"/>
</dbReference>
<dbReference type="Proteomes" id="UP001267426">
    <property type="component" value="Unassembled WGS sequence"/>
</dbReference>
<accession>A0ABU3BUQ9</accession>
<dbReference type="EC" id="2.1.1.72" evidence="2"/>
<proteinExistence type="inferred from homology"/>
<reference evidence="8 9" key="1">
    <citation type="submission" date="2023-09" db="EMBL/GenBank/DDBJ databases">
        <authorList>
            <person name="Rey-Velasco X."/>
        </authorList>
    </citation>
    <scope>NUCLEOTIDE SEQUENCE [LARGE SCALE GENOMIC DNA]</scope>
    <source>
        <strain evidence="8 9">F394</strain>
    </source>
</reference>
<evidence type="ECO:0000256" key="2">
    <source>
        <dbReference type="ARBA" id="ARBA00011900"/>
    </source>
</evidence>
<dbReference type="RefSeq" id="WP_311665520.1">
    <property type="nucleotide sequence ID" value="NZ_JAVRHT010000047.1"/>
</dbReference>
<evidence type="ECO:0000313" key="8">
    <source>
        <dbReference type="EMBL" id="MDT0633032.1"/>
    </source>
</evidence>
<dbReference type="PANTHER" id="PTHR33841">
    <property type="entry name" value="DNA METHYLTRANSFERASE YEEA-RELATED"/>
    <property type="match status" value="1"/>
</dbReference>
<dbReference type="PANTHER" id="PTHR33841:SF1">
    <property type="entry name" value="DNA METHYLTRANSFERASE A"/>
    <property type="match status" value="1"/>
</dbReference>
<gene>
    <name evidence="8" type="ORF">RM540_14845</name>
</gene>
<comment type="caution">
    <text evidence="8">The sequence shown here is derived from an EMBL/GenBank/DDBJ whole genome shotgun (WGS) entry which is preliminary data.</text>
</comment>
<comment type="catalytic activity">
    <reaction evidence="5">
        <text>a 2'-deoxyadenosine in DNA + S-adenosyl-L-methionine = an N(6)-methyl-2'-deoxyadenosine in DNA + S-adenosyl-L-homocysteine + H(+)</text>
        <dbReference type="Rhea" id="RHEA:15197"/>
        <dbReference type="Rhea" id="RHEA-COMP:12418"/>
        <dbReference type="Rhea" id="RHEA-COMP:12419"/>
        <dbReference type="ChEBI" id="CHEBI:15378"/>
        <dbReference type="ChEBI" id="CHEBI:57856"/>
        <dbReference type="ChEBI" id="CHEBI:59789"/>
        <dbReference type="ChEBI" id="CHEBI:90615"/>
        <dbReference type="ChEBI" id="CHEBI:90616"/>
        <dbReference type="EC" id="2.1.1.72"/>
    </reaction>
</comment>
<sequence>MTADLAPHFRAFADAVRDEYEPLLDDTSWEEDQLKPHVKTLIDGLGAALGLGAVRSKFESAVQGIGRPDLAVYVDGLTVGNVELKKPGTGANAPRFKGRNKAQWTKFSNLPNVVYTDGLEFALFQHGERVGPVVRLAQDVGDGGTAVSDDDARKASELFGRFFDWQPQVPRTPRGLAHILAPVCKLLRDDVAEALSDPESPLTALAEDWRRVFMAGATDAEFADAYAQTLTYALLLARLSGADDLSTDDAVAALKPGHNLLAETLRTLGDPRARGVLGSTVDLLERIVAGVDPGFFARTRDLHDDGPAHAADPWLYFYEDFLAEYDPKLRNNRGVYYTPWQVVQAQVRLTAQLLDEGFDQPFGVASEGVVTLDPACGTGTYVLAAVRHALDRVRDAGRPLAAAATRAAAGVHAFEILVGPYAVAHLRLTQQIAGAGGALPTDGAHLYLTDTLDDPEAEPRVQTASFSTRALAEEHKRALLVKRDAPVLLCIGNPPYDREQAEAGQTITRRKGGWVRHGHVVTQAGQGTAEQRSRPILRDFLDPLAATGDGVHAKNLYNDYVYFWRWALWKTVGPQSASEGGIVSFITASSYLKGPGFKGMRHAMREAFDDLWIIDLGGDNLGARKSDNVFAIQTPVCIATGVRYRDGHDRRTADDEAARVRYARLSDDEDEKLDQLARVETFESLEGFDGVEWSDCPTDWAAPFLPARSEAYLGFPAVTDLFPWQENGVQFKRKWPIASERETLDRRWARLTASNNPGPLMKETTARTVQKAGSPFGLEDDALVPLVEAEGAPVPPQPYAYRSFDRQWMLPDTRI</sequence>
<dbReference type="InterPro" id="IPR029063">
    <property type="entry name" value="SAM-dependent_MTases_sf"/>
</dbReference>
<dbReference type="Pfam" id="PF18135">
    <property type="entry name" value="Type_ISP_C"/>
    <property type="match status" value="1"/>
</dbReference>
<dbReference type="InterPro" id="IPR050953">
    <property type="entry name" value="N4_N6_ade-DNA_methylase"/>
</dbReference>
<feature type="domain" description="DNA methylase adenine-specific" evidence="6">
    <location>
        <begin position="317"/>
        <end position="423"/>
    </location>
</feature>
<feature type="domain" description="Type ISP restriction-modification enzyme LLaBIII C-terminal specificity" evidence="7">
    <location>
        <begin position="720"/>
        <end position="814"/>
    </location>
</feature>
<organism evidence="8 9">
    <name type="scientific">Rubrivirga litoralis</name>
    <dbReference type="NCBI Taxonomy" id="3075598"/>
    <lineage>
        <taxon>Bacteria</taxon>
        <taxon>Pseudomonadati</taxon>
        <taxon>Rhodothermota</taxon>
        <taxon>Rhodothermia</taxon>
        <taxon>Rhodothermales</taxon>
        <taxon>Rubricoccaceae</taxon>
        <taxon>Rubrivirga</taxon>
    </lineage>
</organism>